<evidence type="ECO:0000313" key="2">
    <source>
        <dbReference type="Proteomes" id="UP001620461"/>
    </source>
</evidence>
<dbReference type="EMBL" id="JADIKJ010000004">
    <property type="protein sequence ID" value="MFK2899720.1"/>
    <property type="molecule type" value="Genomic_DNA"/>
</dbReference>
<organism evidence="1 2">
    <name type="scientific">Dyella jejuensis</name>
    <dbReference type="NCBI Taxonomy" id="1432009"/>
    <lineage>
        <taxon>Bacteria</taxon>
        <taxon>Pseudomonadati</taxon>
        <taxon>Pseudomonadota</taxon>
        <taxon>Gammaproteobacteria</taxon>
        <taxon>Lysobacterales</taxon>
        <taxon>Rhodanobacteraceae</taxon>
        <taxon>Dyella</taxon>
    </lineage>
</organism>
<dbReference type="RefSeq" id="WP_404545811.1">
    <property type="nucleotide sequence ID" value="NZ_JADIKJ010000004.1"/>
</dbReference>
<dbReference type="Proteomes" id="UP001620461">
    <property type="component" value="Unassembled WGS sequence"/>
</dbReference>
<reference evidence="1 2" key="1">
    <citation type="submission" date="2020-10" db="EMBL/GenBank/DDBJ databases">
        <title>Phylogeny of dyella-like bacteria.</title>
        <authorList>
            <person name="Fu J."/>
        </authorList>
    </citation>
    <scope>NUCLEOTIDE SEQUENCE [LARGE SCALE GENOMIC DNA]</scope>
    <source>
        <strain evidence="1 2">JP1</strain>
    </source>
</reference>
<name>A0ABW8JIU9_9GAMM</name>
<sequence length="51" mass="5423">MNDLNSNVESALPGSHGAGLSTGVLASVVPWRRIAAQRGFHGWREAAMAIY</sequence>
<evidence type="ECO:0000313" key="1">
    <source>
        <dbReference type="EMBL" id="MFK2899720.1"/>
    </source>
</evidence>
<protein>
    <submittedName>
        <fullName evidence="1">Uncharacterized protein</fullName>
    </submittedName>
</protein>
<comment type="caution">
    <text evidence="1">The sequence shown here is derived from an EMBL/GenBank/DDBJ whole genome shotgun (WGS) entry which is preliminary data.</text>
</comment>
<proteinExistence type="predicted"/>
<accession>A0ABW8JIU9</accession>
<keyword evidence="2" id="KW-1185">Reference proteome</keyword>
<gene>
    <name evidence="1" type="ORF">ISP15_05170</name>
</gene>